<dbReference type="EMBL" id="CP041046">
    <property type="protein sequence ID" value="QDE41600.1"/>
    <property type="molecule type" value="Genomic_DNA"/>
</dbReference>
<evidence type="ECO:0000256" key="1">
    <source>
        <dbReference type="ARBA" id="ARBA00007768"/>
    </source>
</evidence>
<dbReference type="Pfam" id="PF03932">
    <property type="entry name" value="CutC"/>
    <property type="match status" value="1"/>
</dbReference>
<dbReference type="KEGG" id="lpy:FIV34_08570"/>
<evidence type="ECO:0000256" key="2">
    <source>
        <dbReference type="HAMAP-Rule" id="MF_00795"/>
    </source>
</evidence>
<dbReference type="Gene3D" id="3.20.20.380">
    <property type="entry name" value="Copper homeostasis (CutC) domain"/>
    <property type="match status" value="1"/>
</dbReference>
<organism evidence="3 4">
    <name type="scientific">Luteibacter pinisoli</name>
    <dbReference type="NCBI Taxonomy" id="2589080"/>
    <lineage>
        <taxon>Bacteria</taxon>
        <taxon>Pseudomonadati</taxon>
        <taxon>Pseudomonadota</taxon>
        <taxon>Gammaproteobacteria</taxon>
        <taxon>Lysobacterales</taxon>
        <taxon>Rhodanobacteraceae</taxon>
        <taxon>Luteibacter</taxon>
    </lineage>
</organism>
<reference evidence="3 4" key="1">
    <citation type="submission" date="2019-06" db="EMBL/GenBank/DDBJ databases">
        <title>A complete genome sequence for Luteibacter pinisoli MAH-14.</title>
        <authorList>
            <person name="Baltrus D.A."/>
        </authorList>
    </citation>
    <scope>NUCLEOTIDE SEQUENCE [LARGE SCALE GENOMIC DNA]</scope>
    <source>
        <strain evidence="3 4">MAH-14</strain>
    </source>
</reference>
<comment type="subcellular location">
    <subcellularLocation>
        <location evidence="2">Cytoplasm</location>
    </subcellularLocation>
</comment>
<comment type="caution">
    <text evidence="2">Once thought to be involved in copper homeostasis, experiments in E.coli have shown this is not the case.</text>
</comment>
<dbReference type="HAMAP" id="MF_00795">
    <property type="entry name" value="CutC"/>
    <property type="match status" value="1"/>
</dbReference>
<accession>A0A4Y5Z7V7</accession>
<dbReference type="FunFam" id="3.20.20.380:FF:000001">
    <property type="entry name" value="Copper homeostasis protein CutC"/>
    <property type="match status" value="1"/>
</dbReference>
<dbReference type="AlphaFoldDB" id="A0A4Y5Z7V7"/>
<evidence type="ECO:0000313" key="3">
    <source>
        <dbReference type="EMBL" id="QDE41600.1"/>
    </source>
</evidence>
<keyword evidence="2" id="KW-0963">Cytoplasm</keyword>
<name>A0A4Y5Z7V7_9GAMM</name>
<gene>
    <name evidence="2" type="primary">cutC</name>
    <name evidence="3" type="ORF">FIV34_08570</name>
</gene>
<dbReference type="Proteomes" id="UP000316093">
    <property type="component" value="Chromosome"/>
</dbReference>
<comment type="similarity">
    <text evidence="1 2">Belongs to the CutC family.</text>
</comment>
<protein>
    <recommendedName>
        <fullName evidence="2">PF03932 family protein CutC</fullName>
    </recommendedName>
</protein>
<dbReference type="SUPFAM" id="SSF110395">
    <property type="entry name" value="CutC-like"/>
    <property type="match status" value="1"/>
</dbReference>
<dbReference type="PANTHER" id="PTHR12598:SF0">
    <property type="entry name" value="COPPER HOMEOSTASIS PROTEIN CUTC HOMOLOG"/>
    <property type="match status" value="1"/>
</dbReference>
<dbReference type="InterPro" id="IPR036822">
    <property type="entry name" value="CutC-like_dom_sf"/>
</dbReference>
<proteinExistence type="inferred from homology"/>
<dbReference type="OrthoDB" id="9815677at2"/>
<dbReference type="GO" id="GO:0005737">
    <property type="term" value="C:cytoplasm"/>
    <property type="evidence" value="ECO:0007669"/>
    <property type="project" value="UniProtKB-SubCell"/>
</dbReference>
<sequence length="242" mass="25075">MTMALLEVAANSAASAFAAQEGGAGRVELCASLDEGGVTPSHGTLVLAREGLTIPLYVLIRPRAGDFVYEDHEVEAMLDDIAHCRDLGCDGVVVGALTPEGEVDLDTCARFVEAAHGLGVTFHRAFDLVNDPSDSLESLVELGFERVLTSGGMASAVAGASRLGRLVAQAGQRIVVMPGAGIEPGNIADLRSVTAANEFHASAKRRLPSAMRRSRADPLGMGAGETRTDVATVRALVAAITP</sequence>
<dbReference type="PANTHER" id="PTHR12598">
    <property type="entry name" value="COPPER HOMEOSTASIS PROTEIN CUTC"/>
    <property type="match status" value="1"/>
</dbReference>
<keyword evidence="4" id="KW-1185">Reference proteome</keyword>
<dbReference type="InterPro" id="IPR005627">
    <property type="entry name" value="CutC-like"/>
</dbReference>
<evidence type="ECO:0000313" key="4">
    <source>
        <dbReference type="Proteomes" id="UP000316093"/>
    </source>
</evidence>
<dbReference type="GO" id="GO:0005507">
    <property type="term" value="F:copper ion binding"/>
    <property type="evidence" value="ECO:0007669"/>
    <property type="project" value="TreeGrafter"/>
</dbReference>